<feature type="region of interest" description="Disordered" evidence="10">
    <location>
        <begin position="386"/>
        <end position="423"/>
    </location>
</feature>
<feature type="region of interest" description="Disordered" evidence="10">
    <location>
        <begin position="818"/>
        <end position="879"/>
    </location>
</feature>
<dbReference type="InterPro" id="IPR029071">
    <property type="entry name" value="Ubiquitin-like_domsf"/>
</dbReference>
<evidence type="ECO:0000313" key="13">
    <source>
        <dbReference type="Proteomes" id="UP000317494"/>
    </source>
</evidence>
<feature type="compositionally biased region" description="Polar residues" evidence="10">
    <location>
        <begin position="395"/>
        <end position="406"/>
    </location>
</feature>
<dbReference type="SUPFAM" id="SSF54236">
    <property type="entry name" value="Ubiquitin-like"/>
    <property type="match status" value="1"/>
</dbReference>
<keyword evidence="7" id="KW-0206">Cytoskeleton</keyword>
<dbReference type="InterPro" id="IPR000626">
    <property type="entry name" value="Ubiquitin-like_dom"/>
</dbReference>
<sequence length="986" mass="108476">MSVQITWKGKQFAIDFQEERDKHGEQWNRKATLGQLGARISQVTGVPVSNMKLLQCGVRMNDWNATLYDFRIGDGSRITMLGDPVHMDYSTSQLPISQEQSHSQKRELNHRQPAAMDSSQEKAHQPSASHPSESQSPMKSEEDKASIDKLHTISSRTRDTLIPQIELYADLATRFVTVHSAPNDATLSTNAALPLPTIKQLKDSHSRISELLLQQLLLLDVGGWIKGSGPSGYQGQSSATSSMSIGVGSSRTGDITNNLIKVQTELRHIKYIKPLDAYGLRKGQPEAFLPLLHYILLDFSSRLAARLAASGYELYAPKDAKFVKSVYRLLRDHFNYLPKLSKDQFLSTGFAEPRGDADLGSTSSSVLASAGTSSLKTTPSRLLQSAKITTGYKRTATSDSSRSTGKPRQPHCKSSSSGSSGRGNILLGNNVMLLCNKSNQPPDRPISISSANNHHNPPGNAWTFKQDPNDQTHSRTNQIMCDSYPNSYLSSAEGGTVASLDATSDHLLPYTNANKISANNHRQSTLPRPNLQSRDNGMFPLHPLQPDIINGTASIMNQPPSTFKTADAWSLHIAGRSSSPRMTGINRYANDSTMYHLQHQTQPVLPNNILPAHTYESRCHPTDSRLLDTDLDDGFLDVSIAVEPSVPPLPHSERPVYYNSTKPMPDLHDYPPLRRFIPKTADSPPKGVDQNNSNHQQNVSPKRLRVEDLRLSPTDPPHSMNPTLSIDQQQQSKRGSNQQQSYAPSLLPPRASAGRTADEEDGDGNENILRKILSKIEEANRVNNQLRVELSSMSKRMDALENTMHHSLESLSLRVNRAEKTHEQSKPPPITNTTTPQQHLNQPATSLENSTSRRASTHLTNSTTNEPLSSISRSVTESCGIPSSDHNVIVSQGQHLATMDGSLKSVEAPPESTNGTKTAAMAIKSLEEKMRLLRDSTNRYASVSASKVNYTRQYQVDQTSAPVDIGTSTGFHPDGNTAFKGDNRHI</sequence>
<comment type="caution">
    <text evidence="12">The sequence shown here is derived from an EMBL/GenBank/DDBJ whole genome shotgun (WGS) entry which is preliminary data.</text>
</comment>
<dbReference type="PROSITE" id="PS50053">
    <property type="entry name" value="UBIQUITIN_2"/>
    <property type="match status" value="1"/>
</dbReference>
<evidence type="ECO:0000256" key="3">
    <source>
        <dbReference type="ARBA" id="ARBA00004647"/>
    </source>
</evidence>
<dbReference type="Proteomes" id="UP000317494">
    <property type="component" value="Unassembled WGS sequence"/>
</dbReference>
<dbReference type="Pfam" id="PF15007">
    <property type="entry name" value="CEP44"/>
    <property type="match status" value="1"/>
</dbReference>
<dbReference type="Gene3D" id="3.10.20.90">
    <property type="entry name" value="Phosphatidylinositol 3-kinase Catalytic Subunit, Chain A, domain 1"/>
    <property type="match status" value="1"/>
</dbReference>
<evidence type="ECO:0000256" key="10">
    <source>
        <dbReference type="SAM" id="MobiDB-lite"/>
    </source>
</evidence>
<feature type="compositionally biased region" description="Basic and acidic residues" evidence="10">
    <location>
        <begin position="139"/>
        <end position="152"/>
    </location>
</feature>
<evidence type="ECO:0000313" key="12">
    <source>
        <dbReference type="EMBL" id="TPX49547.1"/>
    </source>
</evidence>
<evidence type="ECO:0000256" key="4">
    <source>
        <dbReference type="ARBA" id="ARBA00014053"/>
    </source>
</evidence>
<keyword evidence="6 9" id="KW-0175">Coiled coil</keyword>
<feature type="region of interest" description="Disordered" evidence="10">
    <location>
        <begin position="93"/>
        <end position="152"/>
    </location>
</feature>
<dbReference type="GO" id="GO:0030496">
    <property type="term" value="C:midbody"/>
    <property type="evidence" value="ECO:0007669"/>
    <property type="project" value="UniProtKB-SubCell"/>
</dbReference>
<proteinExistence type="predicted"/>
<dbReference type="STRING" id="286115.A0A507DE74"/>
<feature type="compositionally biased region" description="Low complexity" evidence="10">
    <location>
        <begin position="728"/>
        <end position="741"/>
    </location>
</feature>
<evidence type="ECO:0000256" key="6">
    <source>
        <dbReference type="ARBA" id="ARBA00023054"/>
    </source>
</evidence>
<dbReference type="CDD" id="cd17039">
    <property type="entry name" value="Ubl_ubiquitin_like"/>
    <property type="match status" value="1"/>
</dbReference>
<feature type="compositionally biased region" description="Polar residues" evidence="10">
    <location>
        <begin position="837"/>
        <end position="877"/>
    </location>
</feature>
<dbReference type="EMBL" id="QEAN01000081">
    <property type="protein sequence ID" value="TPX49547.1"/>
    <property type="molecule type" value="Genomic_DNA"/>
</dbReference>
<keyword evidence="5" id="KW-0963">Cytoplasm</keyword>
<dbReference type="VEuPathDB" id="FungiDB:SeMB42_g02572"/>
<dbReference type="GO" id="GO:0000922">
    <property type="term" value="C:spindle pole"/>
    <property type="evidence" value="ECO:0007669"/>
    <property type="project" value="UniProtKB-SubCell"/>
</dbReference>
<dbReference type="PANTHER" id="PTHR31477:SF1">
    <property type="entry name" value="CENTROSOMAL PROTEIN OF 44 KDA"/>
    <property type="match status" value="1"/>
</dbReference>
<feature type="region of interest" description="Disordered" evidence="10">
    <location>
        <begin position="966"/>
        <end position="986"/>
    </location>
</feature>
<evidence type="ECO:0000256" key="5">
    <source>
        <dbReference type="ARBA" id="ARBA00022490"/>
    </source>
</evidence>
<gene>
    <name evidence="12" type="ORF">SeMB42_g02572</name>
</gene>
<dbReference type="AlphaFoldDB" id="A0A507DE74"/>
<feature type="coiled-coil region" evidence="9">
    <location>
        <begin position="769"/>
        <end position="803"/>
    </location>
</feature>
<organism evidence="12 13">
    <name type="scientific">Synchytrium endobioticum</name>
    <dbReference type="NCBI Taxonomy" id="286115"/>
    <lineage>
        <taxon>Eukaryota</taxon>
        <taxon>Fungi</taxon>
        <taxon>Fungi incertae sedis</taxon>
        <taxon>Chytridiomycota</taxon>
        <taxon>Chytridiomycota incertae sedis</taxon>
        <taxon>Chytridiomycetes</taxon>
        <taxon>Synchytriales</taxon>
        <taxon>Synchytriaceae</taxon>
        <taxon>Synchytrium</taxon>
    </lineage>
</organism>
<feature type="domain" description="Ubiquitin-like" evidence="11">
    <location>
        <begin position="32"/>
        <end position="81"/>
    </location>
</feature>
<feature type="region of interest" description="Disordered" evidence="10">
    <location>
        <begin position="644"/>
        <end position="765"/>
    </location>
</feature>
<dbReference type="GO" id="GO:0005814">
    <property type="term" value="C:centriole"/>
    <property type="evidence" value="ECO:0007669"/>
    <property type="project" value="UniProtKB-SubCell"/>
</dbReference>
<accession>A0A507DE74</accession>
<feature type="compositionally biased region" description="Polar residues" evidence="10">
    <location>
        <begin position="689"/>
        <end position="700"/>
    </location>
</feature>
<keyword evidence="13" id="KW-1185">Reference proteome</keyword>
<comment type="function">
    <text evidence="8">Centriole-enriched microtubule-binding protein involved in centriole biogenesis. In collaboration with CEP295 and POC1B, is required for the centriole-to-centrosome conversion by ensuring the formation of bona fide centriole wall. Functions as a linker component that maintains centrosome cohesion. Associates with CROCC and regulates its stability and localization to the centrosome.</text>
</comment>
<reference evidence="12 13" key="1">
    <citation type="journal article" date="2019" name="Sci. Rep.">
        <title>Comparative genomics of chytrid fungi reveal insights into the obligate biotrophic and pathogenic lifestyle of Synchytrium endobioticum.</title>
        <authorList>
            <person name="van de Vossenberg B.T.L.H."/>
            <person name="Warris S."/>
            <person name="Nguyen H.D.T."/>
            <person name="van Gent-Pelzer M.P.E."/>
            <person name="Joly D.L."/>
            <person name="van de Geest H.C."/>
            <person name="Bonants P.J.M."/>
            <person name="Smith D.S."/>
            <person name="Levesque C.A."/>
            <person name="van der Lee T.A.J."/>
        </authorList>
    </citation>
    <scope>NUCLEOTIDE SEQUENCE [LARGE SCALE GENOMIC DNA]</scope>
    <source>
        <strain evidence="12 13">MB42</strain>
    </source>
</reference>
<feature type="compositionally biased region" description="Polar residues" evidence="10">
    <location>
        <begin position="126"/>
        <end position="138"/>
    </location>
</feature>
<dbReference type="InterPro" id="IPR029157">
    <property type="entry name" value="CEP44_CC"/>
</dbReference>
<evidence type="ECO:0000256" key="8">
    <source>
        <dbReference type="ARBA" id="ARBA00046235"/>
    </source>
</evidence>
<evidence type="ECO:0000256" key="7">
    <source>
        <dbReference type="ARBA" id="ARBA00023212"/>
    </source>
</evidence>
<comment type="subcellular location">
    <subcellularLocation>
        <location evidence="1">Cytoplasm</location>
        <location evidence="1">Cytoskeleton</location>
        <location evidence="1">Microtubule organizing center</location>
        <location evidence="1">Centrosome</location>
        <location evidence="1">Centriole</location>
    </subcellularLocation>
    <subcellularLocation>
        <location evidence="3">Cytoplasm</location>
        <location evidence="3">Cytoskeleton</location>
        <location evidence="3">Spindle pole</location>
    </subcellularLocation>
    <subcellularLocation>
        <location evidence="2">Midbody</location>
    </subcellularLocation>
</comment>
<evidence type="ECO:0000256" key="1">
    <source>
        <dbReference type="ARBA" id="ARBA00004114"/>
    </source>
</evidence>
<protein>
    <recommendedName>
        <fullName evidence="4">Centrosomal protein of 44 kDa</fullName>
    </recommendedName>
</protein>
<feature type="region of interest" description="Disordered" evidence="10">
    <location>
        <begin position="436"/>
        <end position="477"/>
    </location>
</feature>
<evidence type="ECO:0000256" key="9">
    <source>
        <dbReference type="SAM" id="Coils"/>
    </source>
</evidence>
<name>A0A507DE74_9FUNG</name>
<evidence type="ECO:0000259" key="11">
    <source>
        <dbReference type="PROSITE" id="PS50053"/>
    </source>
</evidence>
<dbReference type="PANTHER" id="PTHR31477">
    <property type="entry name" value="CENTROSOMAL PROTEIN OF 44 KDA"/>
    <property type="match status" value="1"/>
</dbReference>
<dbReference type="InterPro" id="IPR033603">
    <property type="entry name" value="CEP44"/>
</dbReference>
<evidence type="ECO:0000256" key="2">
    <source>
        <dbReference type="ARBA" id="ARBA00004214"/>
    </source>
</evidence>
<feature type="compositionally biased region" description="Polar residues" evidence="10">
    <location>
        <begin position="436"/>
        <end position="455"/>
    </location>
</feature>